<evidence type="ECO:0000313" key="1">
    <source>
        <dbReference type="EMBL" id="KAI5656888.1"/>
    </source>
</evidence>
<protein>
    <submittedName>
        <fullName evidence="1">Uncharacterized protein</fullName>
    </submittedName>
</protein>
<comment type="caution">
    <text evidence="1">The sequence shown here is derived from an EMBL/GenBank/DDBJ whole genome shotgun (WGS) entry which is preliminary data.</text>
</comment>
<gene>
    <name evidence="1" type="ORF">M9H77_25681</name>
</gene>
<proteinExistence type="predicted"/>
<accession>A0ACC0ABS8</accession>
<name>A0ACC0ABS8_CATRO</name>
<organism evidence="1 2">
    <name type="scientific">Catharanthus roseus</name>
    <name type="common">Madagascar periwinkle</name>
    <name type="synonym">Vinca rosea</name>
    <dbReference type="NCBI Taxonomy" id="4058"/>
    <lineage>
        <taxon>Eukaryota</taxon>
        <taxon>Viridiplantae</taxon>
        <taxon>Streptophyta</taxon>
        <taxon>Embryophyta</taxon>
        <taxon>Tracheophyta</taxon>
        <taxon>Spermatophyta</taxon>
        <taxon>Magnoliopsida</taxon>
        <taxon>eudicotyledons</taxon>
        <taxon>Gunneridae</taxon>
        <taxon>Pentapetalae</taxon>
        <taxon>asterids</taxon>
        <taxon>lamiids</taxon>
        <taxon>Gentianales</taxon>
        <taxon>Apocynaceae</taxon>
        <taxon>Rauvolfioideae</taxon>
        <taxon>Vinceae</taxon>
        <taxon>Catharanthinae</taxon>
        <taxon>Catharanthus</taxon>
    </lineage>
</organism>
<evidence type="ECO:0000313" key="2">
    <source>
        <dbReference type="Proteomes" id="UP001060085"/>
    </source>
</evidence>
<dbReference type="Proteomes" id="UP001060085">
    <property type="component" value="Linkage Group LG06"/>
</dbReference>
<keyword evidence="2" id="KW-1185">Reference proteome</keyword>
<sequence length="395" mass="45041">MSSAAIYSRLRRVFPNTVNSTSSSIRSKLPAKTSISRSSQDHQIGPLLEPKTSLSKPLQVPQIESIVANFKKSSDRDNFRRRYSQYEATVRRLANAQQFSAIKDILEHQRQYPDITKEHFVVRLIVLYGKAKMLDEAQKLFDEMPSLNCERTVLSFNALLAACVSAKDYDKISKLLKELPEKLSIQPNVVSYNTVIKGLCEMGSLDSAVSMMDEMENNNIMPDLITFNTLLDAFYSAGRNAEAENLWCLMEKKDLVANVRSYNSRLRGFVKDNRISDAVLLTEEMEAKGVKLDTYSYNALIKGFIDSGNLEEAKRWYGLMTENGCTPDWVTFAMLVPFACKEEDFDYAYQLCKQSIRVNRKVLDSVTTRVINGLIERKKHQQARKLMNLAKIEFV</sequence>
<reference evidence="2" key="1">
    <citation type="journal article" date="2023" name="Nat. Plants">
        <title>Single-cell RNA sequencing provides a high-resolution roadmap for understanding the multicellular compartmentation of specialized metabolism.</title>
        <authorList>
            <person name="Sun S."/>
            <person name="Shen X."/>
            <person name="Li Y."/>
            <person name="Li Y."/>
            <person name="Wang S."/>
            <person name="Li R."/>
            <person name="Zhang H."/>
            <person name="Shen G."/>
            <person name="Guo B."/>
            <person name="Wei J."/>
            <person name="Xu J."/>
            <person name="St-Pierre B."/>
            <person name="Chen S."/>
            <person name="Sun C."/>
        </authorList>
    </citation>
    <scope>NUCLEOTIDE SEQUENCE [LARGE SCALE GENOMIC DNA]</scope>
</reference>
<dbReference type="EMBL" id="CM044706">
    <property type="protein sequence ID" value="KAI5656888.1"/>
    <property type="molecule type" value="Genomic_DNA"/>
</dbReference>